<dbReference type="OrthoDB" id="9759295at2"/>
<sequence length="90" mass="9364">MSPAFIAAAGNLVSIAVAIGMSVWRAAAAKNVETYGSARSQLSSLSELLRPQPRQWPRTAIGHQLGSRVTGPLPLSSIAGIAILAQIEGR</sequence>
<dbReference type="EMBL" id="SPQU01000005">
    <property type="protein sequence ID" value="TFV39454.1"/>
    <property type="molecule type" value="Genomic_DNA"/>
</dbReference>
<comment type="caution">
    <text evidence="1">The sequence shown here is derived from an EMBL/GenBank/DDBJ whole genome shotgun (WGS) entry which is preliminary data.</text>
</comment>
<keyword evidence="2" id="KW-1185">Reference proteome</keyword>
<dbReference type="Proteomes" id="UP000298225">
    <property type="component" value="Unassembled WGS sequence"/>
</dbReference>
<proteinExistence type="predicted"/>
<accession>A0A4Y9LAR8</accession>
<evidence type="ECO:0000313" key="2">
    <source>
        <dbReference type="Proteomes" id="UP000298225"/>
    </source>
</evidence>
<evidence type="ECO:0000313" key="1">
    <source>
        <dbReference type="EMBL" id="TFV39454.1"/>
    </source>
</evidence>
<dbReference type="AlphaFoldDB" id="A0A4Y9LAR8"/>
<protein>
    <submittedName>
        <fullName evidence="1">Uncharacterized protein</fullName>
    </submittedName>
</protein>
<reference evidence="1 2" key="1">
    <citation type="submission" date="2019-03" db="EMBL/GenBank/DDBJ databases">
        <title>Bradyrhizobium strains diversity isolated from Chamaecrista fasciculata.</title>
        <authorList>
            <person name="Urquiaga M.C.O."/>
            <person name="Hungria M."/>
            <person name="Delamuta J.R.M."/>
        </authorList>
    </citation>
    <scope>NUCLEOTIDE SEQUENCE [LARGE SCALE GENOMIC DNA]</scope>
    <source>
        <strain evidence="1 2">CNPSo 3424</strain>
    </source>
</reference>
<name>A0A4Y9LAR8_9BRAD</name>
<organism evidence="1 2">
    <name type="scientific">Bradyrhizobium frederickii</name>
    <dbReference type="NCBI Taxonomy" id="2560054"/>
    <lineage>
        <taxon>Bacteria</taxon>
        <taxon>Pseudomonadati</taxon>
        <taxon>Pseudomonadota</taxon>
        <taxon>Alphaproteobacteria</taxon>
        <taxon>Hyphomicrobiales</taxon>
        <taxon>Nitrobacteraceae</taxon>
        <taxon>Bradyrhizobium</taxon>
    </lineage>
</organism>
<gene>
    <name evidence="1" type="ORF">E4K66_13745</name>
</gene>